<evidence type="ECO:0000313" key="5">
    <source>
        <dbReference type="EMBL" id="PXX43278.1"/>
    </source>
</evidence>
<feature type="domain" description="N-acetyltransferase" evidence="4">
    <location>
        <begin position="14"/>
        <end position="176"/>
    </location>
</feature>
<proteinExistence type="inferred from homology"/>
<dbReference type="Gene3D" id="3.40.630.30">
    <property type="match status" value="1"/>
</dbReference>
<evidence type="ECO:0000256" key="1">
    <source>
        <dbReference type="ARBA" id="ARBA00022679"/>
    </source>
</evidence>
<keyword evidence="1 5" id="KW-0808">Transferase</keyword>
<dbReference type="Proteomes" id="UP000247792">
    <property type="component" value="Unassembled WGS sequence"/>
</dbReference>
<protein>
    <submittedName>
        <fullName evidence="5">RimJ/RimL family protein N-acetyltransferase</fullName>
    </submittedName>
</protein>
<sequence>MQIKNSLEISHKDVSLRNIRRSDAQAWYDYLKNPDVIRHTSWNLHNAEDLLAQFSLYESDEMNSPIRLAIVSKEHDSLIGTVGFHTISDINRSAELAYDLAPEYWGKGVMQPAALALCDWGFRQAGYNRIQATVLETNSHSIQLLERMGFEREGYLRAFRMVRGTPGNFWMYACLHPDIA</sequence>
<dbReference type="Pfam" id="PF13302">
    <property type="entry name" value="Acetyltransf_3"/>
    <property type="match status" value="1"/>
</dbReference>
<evidence type="ECO:0000256" key="3">
    <source>
        <dbReference type="ARBA" id="ARBA00038502"/>
    </source>
</evidence>
<dbReference type="PANTHER" id="PTHR43792">
    <property type="entry name" value="GNAT FAMILY, PUTATIVE (AFU_ORTHOLOGUE AFUA_3G00765)-RELATED-RELATED"/>
    <property type="match status" value="1"/>
</dbReference>
<reference evidence="5 6" key="1">
    <citation type="submission" date="2018-05" db="EMBL/GenBank/DDBJ databases">
        <title>Genomic Encyclopedia of Type Strains, Phase IV (KMG-IV): sequencing the most valuable type-strain genomes for metagenomic binning, comparative biology and taxonomic classification.</title>
        <authorList>
            <person name="Goeker M."/>
        </authorList>
    </citation>
    <scope>NUCLEOTIDE SEQUENCE [LARGE SCALE GENOMIC DNA]</scope>
    <source>
        <strain evidence="5 6">DSM 19792</strain>
    </source>
</reference>
<evidence type="ECO:0000259" key="4">
    <source>
        <dbReference type="PROSITE" id="PS51186"/>
    </source>
</evidence>
<evidence type="ECO:0000313" key="6">
    <source>
        <dbReference type="Proteomes" id="UP000247792"/>
    </source>
</evidence>
<accession>A0A318JHZ1</accession>
<keyword evidence="6" id="KW-1185">Reference proteome</keyword>
<dbReference type="InterPro" id="IPR000182">
    <property type="entry name" value="GNAT_dom"/>
</dbReference>
<dbReference type="SUPFAM" id="SSF55729">
    <property type="entry name" value="Acyl-CoA N-acyltransferases (Nat)"/>
    <property type="match status" value="1"/>
</dbReference>
<dbReference type="GO" id="GO:0016747">
    <property type="term" value="F:acyltransferase activity, transferring groups other than amino-acyl groups"/>
    <property type="evidence" value="ECO:0007669"/>
    <property type="project" value="InterPro"/>
</dbReference>
<dbReference type="AlphaFoldDB" id="A0A318JHZ1"/>
<dbReference type="EMBL" id="QJKB01000004">
    <property type="protein sequence ID" value="PXX43278.1"/>
    <property type="molecule type" value="Genomic_DNA"/>
</dbReference>
<gene>
    <name evidence="5" type="ORF">DFR42_104279</name>
</gene>
<dbReference type="PANTHER" id="PTHR43792:SF8">
    <property type="entry name" value="[RIBOSOMAL PROTEIN US5]-ALANINE N-ACETYLTRANSFERASE"/>
    <property type="match status" value="1"/>
</dbReference>
<dbReference type="InterPro" id="IPR016181">
    <property type="entry name" value="Acyl_CoA_acyltransferase"/>
</dbReference>
<comment type="similarity">
    <text evidence="3">Belongs to the acetyltransferase family. RimJ subfamily.</text>
</comment>
<dbReference type="InterPro" id="IPR051531">
    <property type="entry name" value="N-acetyltransferase"/>
</dbReference>
<dbReference type="OrthoDB" id="9801669at2"/>
<name>A0A318JHZ1_9BURK</name>
<comment type="caution">
    <text evidence="5">The sequence shown here is derived from an EMBL/GenBank/DDBJ whole genome shotgun (WGS) entry which is preliminary data.</text>
</comment>
<dbReference type="RefSeq" id="WP_110255811.1">
    <property type="nucleotide sequence ID" value="NZ_QJKB01000004.1"/>
</dbReference>
<evidence type="ECO:0000256" key="2">
    <source>
        <dbReference type="ARBA" id="ARBA00023315"/>
    </source>
</evidence>
<keyword evidence="2" id="KW-0012">Acyltransferase</keyword>
<dbReference type="PROSITE" id="PS51186">
    <property type="entry name" value="GNAT"/>
    <property type="match status" value="1"/>
</dbReference>
<organism evidence="5 6">
    <name type="scientific">Undibacterium pigrum</name>
    <dbReference type="NCBI Taxonomy" id="401470"/>
    <lineage>
        <taxon>Bacteria</taxon>
        <taxon>Pseudomonadati</taxon>
        <taxon>Pseudomonadota</taxon>
        <taxon>Betaproteobacteria</taxon>
        <taxon>Burkholderiales</taxon>
        <taxon>Oxalobacteraceae</taxon>
        <taxon>Undibacterium</taxon>
    </lineage>
</organism>